<keyword evidence="1" id="KW-0472">Membrane</keyword>
<accession>A0A6A6P392</accession>
<proteinExistence type="predicted"/>
<dbReference type="EMBL" id="MU001678">
    <property type="protein sequence ID" value="KAF2458446.1"/>
    <property type="molecule type" value="Genomic_DNA"/>
</dbReference>
<sequence>MSFPAPSFSPPPKLSGQNWAELQPDGTAQVVSSSGNIEVVSGPGPKTNESFAPTHLYPAPSRSASLFGWGKKATFAFLGVLVAIIVGLIGALIAVAVSMSSDSSDYSSCPGQASTTNSASSATTSFSTTTVAVTAVPTQGFATLDCPNVNDTSYETPTAFSFTKRCGVDYRYQGGPADIVALTAYSFDACIDACGSYNHNNGAGSCFGVAYNPDLTSSLPRDYGNCWLKPTNDGTFFSVENPIAVATLD</sequence>
<reference evidence="2" key="1">
    <citation type="journal article" date="2020" name="Stud. Mycol.">
        <title>101 Dothideomycetes genomes: a test case for predicting lifestyles and emergence of pathogens.</title>
        <authorList>
            <person name="Haridas S."/>
            <person name="Albert R."/>
            <person name="Binder M."/>
            <person name="Bloem J."/>
            <person name="Labutti K."/>
            <person name="Salamov A."/>
            <person name="Andreopoulos B."/>
            <person name="Baker S."/>
            <person name="Barry K."/>
            <person name="Bills G."/>
            <person name="Bluhm B."/>
            <person name="Cannon C."/>
            <person name="Castanera R."/>
            <person name="Culley D."/>
            <person name="Daum C."/>
            <person name="Ezra D."/>
            <person name="Gonzalez J."/>
            <person name="Henrissat B."/>
            <person name="Kuo A."/>
            <person name="Liang C."/>
            <person name="Lipzen A."/>
            <person name="Lutzoni F."/>
            <person name="Magnuson J."/>
            <person name="Mondo S."/>
            <person name="Nolan M."/>
            <person name="Ohm R."/>
            <person name="Pangilinan J."/>
            <person name="Park H.-J."/>
            <person name="Ramirez L."/>
            <person name="Alfaro M."/>
            <person name="Sun H."/>
            <person name="Tritt A."/>
            <person name="Yoshinaga Y."/>
            <person name="Zwiers L.-H."/>
            <person name="Turgeon B."/>
            <person name="Goodwin S."/>
            <person name="Spatafora J."/>
            <person name="Crous P."/>
            <person name="Grigoriev I."/>
        </authorList>
    </citation>
    <scope>NUCLEOTIDE SEQUENCE</scope>
    <source>
        <strain evidence="2">ATCC 16933</strain>
    </source>
</reference>
<evidence type="ECO:0008006" key="4">
    <source>
        <dbReference type="Google" id="ProtNLM"/>
    </source>
</evidence>
<dbReference type="AlphaFoldDB" id="A0A6A6P392"/>
<evidence type="ECO:0000313" key="3">
    <source>
        <dbReference type="Proteomes" id="UP000799766"/>
    </source>
</evidence>
<dbReference type="OrthoDB" id="5358884at2759"/>
<gene>
    <name evidence="2" type="ORF">BDY21DRAFT_220035</name>
</gene>
<keyword evidence="3" id="KW-1185">Reference proteome</keyword>
<evidence type="ECO:0000256" key="1">
    <source>
        <dbReference type="SAM" id="Phobius"/>
    </source>
</evidence>
<evidence type="ECO:0000313" key="2">
    <source>
        <dbReference type="EMBL" id="KAF2458446.1"/>
    </source>
</evidence>
<keyword evidence="1" id="KW-1133">Transmembrane helix</keyword>
<organism evidence="2 3">
    <name type="scientific">Lineolata rhizophorae</name>
    <dbReference type="NCBI Taxonomy" id="578093"/>
    <lineage>
        <taxon>Eukaryota</taxon>
        <taxon>Fungi</taxon>
        <taxon>Dikarya</taxon>
        <taxon>Ascomycota</taxon>
        <taxon>Pezizomycotina</taxon>
        <taxon>Dothideomycetes</taxon>
        <taxon>Dothideomycetes incertae sedis</taxon>
        <taxon>Lineolatales</taxon>
        <taxon>Lineolataceae</taxon>
        <taxon>Lineolata</taxon>
    </lineage>
</organism>
<feature type="transmembrane region" description="Helical" evidence="1">
    <location>
        <begin position="75"/>
        <end position="97"/>
    </location>
</feature>
<protein>
    <recommendedName>
        <fullName evidence="4">Apple domain-containing protein</fullName>
    </recommendedName>
</protein>
<name>A0A6A6P392_9PEZI</name>
<keyword evidence="1" id="KW-0812">Transmembrane</keyword>
<dbReference type="Proteomes" id="UP000799766">
    <property type="component" value="Unassembled WGS sequence"/>
</dbReference>